<dbReference type="GO" id="GO:0006419">
    <property type="term" value="P:alanyl-tRNA aminoacylation"/>
    <property type="evidence" value="ECO:0007669"/>
    <property type="project" value="InterPro"/>
</dbReference>
<dbReference type="SUPFAM" id="SSF50447">
    <property type="entry name" value="Translation proteins"/>
    <property type="match status" value="1"/>
</dbReference>
<dbReference type="FunFam" id="2.40.30.130:FF:000003">
    <property type="entry name" value="alanyl-tRNA editing protein Aarsd1"/>
    <property type="match status" value="1"/>
</dbReference>
<dbReference type="GO" id="GO:0005737">
    <property type="term" value="C:cytoplasm"/>
    <property type="evidence" value="ECO:0007669"/>
    <property type="project" value="UniProtKB-SubCell"/>
</dbReference>
<evidence type="ECO:0000256" key="2">
    <source>
        <dbReference type="ARBA" id="ARBA00004496"/>
    </source>
</evidence>
<comment type="subcellular location">
    <subcellularLocation>
        <location evidence="2">Cytoplasm</location>
    </subcellularLocation>
</comment>
<dbReference type="PANTHER" id="PTHR43462:SF1">
    <property type="entry name" value="ALANYL-TRNA EDITING PROTEIN AARSD1"/>
    <property type="match status" value="1"/>
</dbReference>
<dbReference type="GO" id="GO:0003676">
    <property type="term" value="F:nucleic acid binding"/>
    <property type="evidence" value="ECO:0007669"/>
    <property type="project" value="InterPro"/>
</dbReference>
<evidence type="ECO:0000259" key="9">
    <source>
        <dbReference type="PROSITE" id="PS50860"/>
    </source>
</evidence>
<keyword evidence="7" id="KW-0648">Protein biosynthesis</keyword>
<dbReference type="PROSITE" id="PS50860">
    <property type="entry name" value="AA_TRNA_LIGASE_II_ALA"/>
    <property type="match status" value="1"/>
</dbReference>
<dbReference type="InterPro" id="IPR018163">
    <property type="entry name" value="Thr/Ala-tRNA-synth_IIc_edit"/>
</dbReference>
<name>A0A3Q3VQR8_MOLML</name>
<evidence type="ECO:0000256" key="4">
    <source>
        <dbReference type="ARBA" id="ARBA00022490"/>
    </source>
</evidence>
<dbReference type="FunFam" id="3.30.980.10:FF:000007">
    <property type="entry name" value="alanyl-tRNA editing protein Aarsd1"/>
    <property type="match status" value="1"/>
</dbReference>
<accession>A0A3Q3VQR8</accession>
<dbReference type="Gene3D" id="3.30.980.10">
    <property type="entry name" value="Threonyl-trna Synthetase, Chain A, domain 2"/>
    <property type="match status" value="1"/>
</dbReference>
<dbReference type="Ensembl" id="ENSMMOT00000003400.1">
    <property type="protein sequence ID" value="ENSMMOP00000003348.1"/>
    <property type="gene ID" value="ENSMMOG00000002681.1"/>
</dbReference>
<dbReference type="InterPro" id="IPR051335">
    <property type="entry name" value="Alanyl-tRNA_Editing_Enzymes"/>
</dbReference>
<dbReference type="GO" id="GO:0002196">
    <property type="term" value="F:Ser-tRNA(Ala) deacylase activity"/>
    <property type="evidence" value="ECO:0007669"/>
    <property type="project" value="TreeGrafter"/>
</dbReference>
<feature type="domain" description="Alanyl-transfer RNA synthetases family profile" evidence="9">
    <location>
        <begin position="1"/>
        <end position="251"/>
    </location>
</feature>
<dbReference type="GO" id="GO:0046872">
    <property type="term" value="F:metal ion binding"/>
    <property type="evidence" value="ECO:0007669"/>
    <property type="project" value="UniProtKB-KW"/>
</dbReference>
<dbReference type="Pfam" id="PF07973">
    <property type="entry name" value="tRNA_SAD"/>
    <property type="match status" value="1"/>
</dbReference>
<dbReference type="SUPFAM" id="SSF55186">
    <property type="entry name" value="ThrRS/AlaRS common domain"/>
    <property type="match status" value="1"/>
</dbReference>
<keyword evidence="5" id="KW-0479">Metal-binding</keyword>
<comment type="similarity">
    <text evidence="3">Belongs to the class-II aminoacyl-tRNA synthetase family. Alax-L subfamily.</text>
</comment>
<evidence type="ECO:0000256" key="3">
    <source>
        <dbReference type="ARBA" id="ARBA00008429"/>
    </source>
</evidence>
<dbReference type="Gene3D" id="2.40.30.130">
    <property type="match status" value="1"/>
</dbReference>
<dbReference type="SMART" id="SM00863">
    <property type="entry name" value="tRNA_SAD"/>
    <property type="match status" value="1"/>
</dbReference>
<keyword evidence="4" id="KW-0963">Cytoplasm</keyword>
<dbReference type="AlphaFoldDB" id="A0A3Q3VQR8"/>
<dbReference type="PANTHER" id="PTHR43462">
    <property type="entry name" value="ALANYL-TRNA EDITING PROTEIN"/>
    <property type="match status" value="1"/>
</dbReference>
<evidence type="ECO:0000256" key="5">
    <source>
        <dbReference type="ARBA" id="ARBA00022723"/>
    </source>
</evidence>
<evidence type="ECO:0000256" key="1">
    <source>
        <dbReference type="ARBA" id="ARBA00001947"/>
    </source>
</evidence>
<dbReference type="InterPro" id="IPR018165">
    <property type="entry name" value="Ala-tRNA-synth_IIc_core"/>
</dbReference>
<dbReference type="InterPro" id="IPR012947">
    <property type="entry name" value="tRNA_SAD"/>
</dbReference>
<dbReference type="STRING" id="94237.ENSMMOP00000003348"/>
<comment type="cofactor">
    <cofactor evidence="1">
        <name>Zn(2+)</name>
        <dbReference type="ChEBI" id="CHEBI:29105"/>
    </cofactor>
</comment>
<evidence type="ECO:0000313" key="10">
    <source>
        <dbReference type="Ensembl" id="ENSMMOP00000003348.1"/>
    </source>
</evidence>
<evidence type="ECO:0000256" key="7">
    <source>
        <dbReference type="ARBA" id="ARBA00022917"/>
    </source>
</evidence>
<reference evidence="10" key="1">
    <citation type="submission" date="2025-08" db="UniProtKB">
        <authorList>
            <consortium name="Ensembl"/>
        </authorList>
    </citation>
    <scope>IDENTIFICATION</scope>
</reference>
<protein>
    <recommendedName>
        <fullName evidence="9">Alanyl-transfer RNA synthetases family profile domain-containing protein</fullName>
    </recommendedName>
</protein>
<dbReference type="InterPro" id="IPR009000">
    <property type="entry name" value="Transl_B-barrel_sf"/>
</dbReference>
<comment type="function">
    <text evidence="8">Functions in trans to edit the amino acid moiety from incorrectly charged tRNA(Ala).</text>
</comment>
<organism evidence="10 11">
    <name type="scientific">Mola mola</name>
    <name type="common">Ocean sunfish</name>
    <name type="synonym">Tetraodon mola</name>
    <dbReference type="NCBI Taxonomy" id="94237"/>
    <lineage>
        <taxon>Eukaryota</taxon>
        <taxon>Metazoa</taxon>
        <taxon>Chordata</taxon>
        <taxon>Craniata</taxon>
        <taxon>Vertebrata</taxon>
        <taxon>Euteleostomi</taxon>
        <taxon>Actinopterygii</taxon>
        <taxon>Neopterygii</taxon>
        <taxon>Teleostei</taxon>
        <taxon>Neoteleostei</taxon>
        <taxon>Acanthomorphata</taxon>
        <taxon>Eupercaria</taxon>
        <taxon>Tetraodontiformes</taxon>
        <taxon>Molidae</taxon>
        <taxon>Mola</taxon>
    </lineage>
</organism>
<dbReference type="GO" id="GO:0004813">
    <property type="term" value="F:alanine-tRNA ligase activity"/>
    <property type="evidence" value="ECO:0007669"/>
    <property type="project" value="InterPro"/>
</dbReference>
<dbReference type="GO" id="GO:0005524">
    <property type="term" value="F:ATP binding"/>
    <property type="evidence" value="ECO:0007669"/>
    <property type="project" value="InterPro"/>
</dbReference>
<dbReference type="OMA" id="KYDTTSW"/>
<dbReference type="Proteomes" id="UP000261620">
    <property type="component" value="Unplaced"/>
</dbReference>
<evidence type="ECO:0000256" key="6">
    <source>
        <dbReference type="ARBA" id="ARBA00022833"/>
    </source>
</evidence>
<keyword evidence="6" id="KW-0862">Zinc</keyword>
<reference evidence="10" key="2">
    <citation type="submission" date="2025-09" db="UniProtKB">
        <authorList>
            <consortium name="Ensembl"/>
        </authorList>
    </citation>
    <scope>IDENTIFICATION</scope>
</reference>
<proteinExistence type="inferred from homology"/>
<evidence type="ECO:0000256" key="8">
    <source>
        <dbReference type="ARBA" id="ARBA00053555"/>
    </source>
</evidence>
<sequence length="412" mass="45766">MAFQCQRDSYMKEFVTSVESCRPAELKQEVNGKMQTFKGFNVMLQDTVLFPEGGGQPDDHGLIGDVPVLRVTRQGDGAVHFVSSPLEEGQEVQVKVDWERRFDHMQQHSGQHLISALAETLFGYKTTSWELGRQRSNIELDTLSVKPAQLQVLEEAINEKIRAHVPVNVQLLSIDDPAVDKTQTQGLPDDFAGPIRMVNIEGIDANMCCGTHVANLSHLQVIKLLGTEKGKKNKTNLTFLVGNRVLKYAEKKNNIERSLVSLLKTGPDDHVEAVDKLQKSVKLLQKTNLSLLRDMAVLIAQNFKNNPQRGNFFSLHKKDGDNEFMRIIANEINTEETLIFLTVGEEKGPGLFVLAGPSGAVAELGPQVLEMLKGKGAGKNGLFQGKANSLARRAEVEALVQQHSKHLFKREE</sequence>
<evidence type="ECO:0000313" key="11">
    <source>
        <dbReference type="Proteomes" id="UP000261620"/>
    </source>
</evidence>
<keyword evidence="11" id="KW-1185">Reference proteome</keyword>